<dbReference type="GeneID" id="28823593"/>
<evidence type="ECO:0000313" key="2">
    <source>
        <dbReference type="Proteomes" id="UP000070700"/>
    </source>
</evidence>
<dbReference type="RefSeq" id="XP_018078583.1">
    <property type="nucleotide sequence ID" value="XM_018213867.1"/>
</dbReference>
<dbReference type="Proteomes" id="UP000070700">
    <property type="component" value="Unassembled WGS sequence"/>
</dbReference>
<dbReference type="PANTHER" id="PTHR38116:SF5">
    <property type="entry name" value="BZIP DOMAIN-CONTAINING PROTEIN"/>
    <property type="match status" value="1"/>
</dbReference>
<accession>A0A194XVH4</accession>
<dbReference type="OrthoDB" id="5973539at2759"/>
<keyword evidence="2" id="KW-1185">Reference proteome</keyword>
<dbReference type="InParanoid" id="A0A194XVH4"/>
<dbReference type="KEGG" id="psco:LY89DRAFT_679418"/>
<organism evidence="1 2">
    <name type="scientific">Mollisia scopiformis</name>
    <name type="common">Conifer needle endophyte fungus</name>
    <name type="synonym">Phialocephala scopiformis</name>
    <dbReference type="NCBI Taxonomy" id="149040"/>
    <lineage>
        <taxon>Eukaryota</taxon>
        <taxon>Fungi</taxon>
        <taxon>Dikarya</taxon>
        <taxon>Ascomycota</taxon>
        <taxon>Pezizomycotina</taxon>
        <taxon>Leotiomycetes</taxon>
        <taxon>Helotiales</taxon>
        <taxon>Mollisiaceae</taxon>
        <taxon>Mollisia</taxon>
    </lineage>
</organism>
<dbReference type="EMBL" id="KQ947404">
    <property type="protein sequence ID" value="KUJ24228.1"/>
    <property type="molecule type" value="Genomic_DNA"/>
</dbReference>
<dbReference type="InterPro" id="IPR021833">
    <property type="entry name" value="DUF3425"/>
</dbReference>
<dbReference type="PANTHER" id="PTHR38116">
    <property type="entry name" value="CHROMOSOME 7, WHOLE GENOME SHOTGUN SEQUENCE"/>
    <property type="match status" value="1"/>
</dbReference>
<gene>
    <name evidence="1" type="ORF">LY89DRAFT_679418</name>
</gene>
<reference evidence="1 2" key="1">
    <citation type="submission" date="2015-10" db="EMBL/GenBank/DDBJ databases">
        <title>Full genome of DAOMC 229536 Phialocephala scopiformis, a fungal endophyte of spruce producing the potent anti-insectan compound rugulosin.</title>
        <authorList>
            <consortium name="DOE Joint Genome Institute"/>
            <person name="Walker A.K."/>
            <person name="Frasz S.L."/>
            <person name="Seifert K.A."/>
            <person name="Miller J.D."/>
            <person name="Mondo S.J."/>
            <person name="Labutti K."/>
            <person name="Lipzen A."/>
            <person name="Dockter R."/>
            <person name="Kennedy M."/>
            <person name="Grigoriev I.V."/>
            <person name="Spatafora J.W."/>
        </authorList>
    </citation>
    <scope>NUCLEOTIDE SEQUENCE [LARGE SCALE GENOMIC DNA]</scope>
    <source>
        <strain evidence="1 2">CBS 120377</strain>
    </source>
</reference>
<proteinExistence type="predicted"/>
<protein>
    <submittedName>
        <fullName evidence="1">Uncharacterized protein</fullName>
    </submittedName>
</protein>
<dbReference type="Pfam" id="PF11905">
    <property type="entry name" value="DUF3425"/>
    <property type="match status" value="1"/>
</dbReference>
<name>A0A194XVH4_MOLSC</name>
<dbReference type="AlphaFoldDB" id="A0A194XVH4"/>
<sequence length="181" mass="20516">MAACLENAAHIGINVYEHIRRPKGHNELTPSPFYQSTFATTSLPQSILTELYDSVKPDLRPCSAQVKQPHPLYIDTLPFPSLRQRVLALRSCVTDLGDAGADGGEKIFDEEDFCRDIDADGIVCWGSDTDIGTGAPWDRRSWECRPWFLRKWWMVTGGPEGELGKQSRWWAEMRGEVFEEV</sequence>
<evidence type="ECO:0000313" key="1">
    <source>
        <dbReference type="EMBL" id="KUJ24228.1"/>
    </source>
</evidence>